<dbReference type="InterPro" id="IPR036322">
    <property type="entry name" value="WD40_repeat_dom_sf"/>
</dbReference>
<organism evidence="5 6">
    <name type="scientific">Reticulomyxa filosa</name>
    <dbReference type="NCBI Taxonomy" id="46433"/>
    <lineage>
        <taxon>Eukaryota</taxon>
        <taxon>Sar</taxon>
        <taxon>Rhizaria</taxon>
        <taxon>Retaria</taxon>
        <taxon>Foraminifera</taxon>
        <taxon>Monothalamids</taxon>
        <taxon>Reticulomyxidae</taxon>
        <taxon>Reticulomyxa</taxon>
    </lineage>
</organism>
<feature type="repeat" description="WD" evidence="4">
    <location>
        <begin position="138"/>
        <end position="179"/>
    </location>
</feature>
<evidence type="ECO:0000256" key="1">
    <source>
        <dbReference type="ARBA" id="ARBA00022574"/>
    </source>
</evidence>
<evidence type="ECO:0000313" key="6">
    <source>
        <dbReference type="Proteomes" id="UP000023152"/>
    </source>
</evidence>
<dbReference type="InterPro" id="IPR051983">
    <property type="entry name" value="WSB_SOCS-box_domain"/>
</dbReference>
<protein>
    <submittedName>
        <fullName evidence="5">WD-40 repeat protein</fullName>
    </submittedName>
</protein>
<feature type="non-terminal residue" evidence="5">
    <location>
        <position position="197"/>
    </location>
</feature>
<dbReference type="InterPro" id="IPR019775">
    <property type="entry name" value="WD40_repeat_CS"/>
</dbReference>
<dbReference type="PANTHER" id="PTHR15622:SF2">
    <property type="entry name" value="U4_U6 SMALL NUCLEAR RIBONUCLEOPROTEIN PRP4"/>
    <property type="match status" value="1"/>
</dbReference>
<dbReference type="EMBL" id="ASPP01024849">
    <property type="protein sequence ID" value="ETO08635.1"/>
    <property type="molecule type" value="Genomic_DNA"/>
</dbReference>
<dbReference type="AlphaFoldDB" id="X6M6H9"/>
<feature type="repeat" description="WD" evidence="4">
    <location>
        <begin position="96"/>
        <end position="137"/>
    </location>
</feature>
<reference evidence="5 6" key="1">
    <citation type="journal article" date="2013" name="Curr. Biol.">
        <title>The Genome of the Foraminiferan Reticulomyxa filosa.</title>
        <authorList>
            <person name="Glockner G."/>
            <person name="Hulsmann N."/>
            <person name="Schleicher M."/>
            <person name="Noegel A.A."/>
            <person name="Eichinger L."/>
            <person name="Gallinger C."/>
            <person name="Pawlowski J."/>
            <person name="Sierra R."/>
            <person name="Euteneuer U."/>
            <person name="Pillet L."/>
            <person name="Moustafa A."/>
            <person name="Platzer M."/>
            <person name="Groth M."/>
            <person name="Szafranski K."/>
            <person name="Schliwa M."/>
        </authorList>
    </citation>
    <scope>NUCLEOTIDE SEQUENCE [LARGE SCALE GENOMIC DNA]</scope>
</reference>
<dbReference type="SMART" id="SM00320">
    <property type="entry name" value="WD40"/>
    <property type="match status" value="2"/>
</dbReference>
<dbReference type="SUPFAM" id="SSF50978">
    <property type="entry name" value="WD40 repeat-like"/>
    <property type="match status" value="1"/>
</dbReference>
<proteinExistence type="predicted"/>
<gene>
    <name evidence="5" type="ORF">RFI_28750</name>
</gene>
<keyword evidence="1 4" id="KW-0853">WD repeat</keyword>
<dbReference type="PROSITE" id="PS50294">
    <property type="entry name" value="WD_REPEATS_REGION"/>
    <property type="match status" value="2"/>
</dbReference>
<keyword evidence="3" id="KW-0833">Ubl conjugation pathway</keyword>
<dbReference type="PROSITE" id="PS50082">
    <property type="entry name" value="WD_REPEATS_2"/>
    <property type="match status" value="2"/>
</dbReference>
<dbReference type="Gene3D" id="2.130.10.10">
    <property type="entry name" value="YVTN repeat-like/Quinoprotein amine dehydrogenase"/>
    <property type="match status" value="1"/>
</dbReference>
<dbReference type="Proteomes" id="UP000023152">
    <property type="component" value="Unassembled WGS sequence"/>
</dbReference>
<dbReference type="InterPro" id="IPR001680">
    <property type="entry name" value="WD40_rpt"/>
</dbReference>
<sequence>MLNNNNNKKESTTMMDWHILSQQESASRLVDITKVDNKKPERTRRRQIKKKKGKKEIEMILEGWRRSCSIYFGWINEFDKIIIKFLQFKFFRAERLQGHEDTVDSIQFSRDGKKLISSSLDRTTQIWDVASGKTLQILRERHINIRNARFSPNGKFVVSASKDKIVRLWNAISGQIIREFRGHSDIVTCVQFSPTEQ</sequence>
<evidence type="ECO:0000256" key="4">
    <source>
        <dbReference type="PROSITE-ProRule" id="PRU00221"/>
    </source>
</evidence>
<keyword evidence="2" id="KW-0677">Repeat</keyword>
<dbReference type="InterPro" id="IPR015943">
    <property type="entry name" value="WD40/YVTN_repeat-like_dom_sf"/>
</dbReference>
<dbReference type="PANTHER" id="PTHR15622">
    <property type="entry name" value="WD40 REPEAT PROTEIN"/>
    <property type="match status" value="1"/>
</dbReference>
<evidence type="ECO:0000313" key="5">
    <source>
        <dbReference type="EMBL" id="ETO08635.1"/>
    </source>
</evidence>
<dbReference type="GO" id="GO:0000209">
    <property type="term" value="P:protein polyubiquitination"/>
    <property type="evidence" value="ECO:0007669"/>
    <property type="project" value="TreeGrafter"/>
</dbReference>
<comment type="caution">
    <text evidence="5">The sequence shown here is derived from an EMBL/GenBank/DDBJ whole genome shotgun (WGS) entry which is preliminary data.</text>
</comment>
<dbReference type="Pfam" id="PF00400">
    <property type="entry name" value="WD40"/>
    <property type="match status" value="3"/>
</dbReference>
<evidence type="ECO:0000256" key="2">
    <source>
        <dbReference type="ARBA" id="ARBA00022737"/>
    </source>
</evidence>
<accession>X6M6H9</accession>
<keyword evidence="6" id="KW-1185">Reference proteome</keyword>
<dbReference type="OrthoDB" id="400at2759"/>
<dbReference type="PROSITE" id="PS00678">
    <property type="entry name" value="WD_REPEATS_1"/>
    <property type="match status" value="1"/>
</dbReference>
<evidence type="ECO:0000256" key="3">
    <source>
        <dbReference type="ARBA" id="ARBA00022786"/>
    </source>
</evidence>
<name>X6M6H9_RETFI</name>